<dbReference type="FunFam" id="2.40.330.10:FF:000001">
    <property type="entry name" value="Auxin response factor"/>
    <property type="match status" value="1"/>
</dbReference>
<evidence type="ECO:0000256" key="5">
    <source>
        <dbReference type="ARBA" id="ARBA00023163"/>
    </source>
</evidence>
<dbReference type="InterPro" id="IPR003340">
    <property type="entry name" value="B3_DNA-bd"/>
</dbReference>
<name>A0A7J9EPI7_9ROSI</name>
<proteinExistence type="inferred from homology"/>
<dbReference type="SUPFAM" id="SSF101936">
    <property type="entry name" value="DNA-binding pseudobarrel domain"/>
    <property type="match status" value="1"/>
</dbReference>
<evidence type="ECO:0000256" key="1">
    <source>
        <dbReference type="ARBA" id="ARBA00004123"/>
    </source>
</evidence>
<feature type="non-terminal residue" evidence="10">
    <location>
        <position position="261"/>
    </location>
</feature>
<keyword evidence="6" id="KW-0539">Nucleus</keyword>
<dbReference type="GO" id="GO:0006355">
    <property type="term" value="P:regulation of DNA-templated transcription"/>
    <property type="evidence" value="ECO:0007669"/>
    <property type="project" value="InterPro"/>
</dbReference>
<keyword evidence="4" id="KW-0238">DNA-binding</keyword>
<evidence type="ECO:0000256" key="8">
    <source>
        <dbReference type="SAM" id="MobiDB-lite"/>
    </source>
</evidence>
<keyword evidence="5" id="KW-0804">Transcription</keyword>
<evidence type="ECO:0000256" key="4">
    <source>
        <dbReference type="ARBA" id="ARBA00023125"/>
    </source>
</evidence>
<dbReference type="Pfam" id="PF02362">
    <property type="entry name" value="B3"/>
    <property type="match status" value="1"/>
</dbReference>
<dbReference type="GO" id="GO:0005634">
    <property type="term" value="C:nucleus"/>
    <property type="evidence" value="ECO:0007669"/>
    <property type="project" value="UniProtKB-SubCell"/>
</dbReference>
<protein>
    <recommendedName>
        <fullName evidence="9">TF-B3 domain-containing protein</fullName>
    </recommendedName>
</protein>
<keyword evidence="7" id="KW-0927">Auxin signaling pathway</keyword>
<feature type="region of interest" description="Disordered" evidence="8">
    <location>
        <begin position="1"/>
        <end position="26"/>
    </location>
</feature>
<evidence type="ECO:0000256" key="6">
    <source>
        <dbReference type="ARBA" id="ARBA00023242"/>
    </source>
</evidence>
<dbReference type="InterPro" id="IPR044835">
    <property type="entry name" value="ARF_plant"/>
</dbReference>
<dbReference type="PANTHER" id="PTHR31384:SF5">
    <property type="entry name" value="AUXIN RESPONSE FACTOR 3"/>
    <property type="match status" value="1"/>
</dbReference>
<dbReference type="PROSITE" id="PS50863">
    <property type="entry name" value="B3"/>
    <property type="match status" value="1"/>
</dbReference>
<evidence type="ECO:0000259" key="9">
    <source>
        <dbReference type="PROSITE" id="PS50863"/>
    </source>
</evidence>
<keyword evidence="3" id="KW-0805">Transcription regulation</keyword>
<comment type="caution">
    <text evidence="10">The sequence shown here is derived from an EMBL/GenBank/DDBJ whole genome shotgun (WGS) entry which is preliminary data.</text>
</comment>
<comment type="similarity">
    <text evidence="2">Belongs to the ARF family.</text>
</comment>
<dbReference type="GO" id="GO:0003677">
    <property type="term" value="F:DNA binding"/>
    <property type="evidence" value="ECO:0007669"/>
    <property type="project" value="UniProtKB-KW"/>
</dbReference>
<dbReference type="Gene3D" id="2.40.330.10">
    <property type="entry name" value="DNA-binding pseudobarrel domain"/>
    <property type="match status" value="1"/>
</dbReference>
<sequence length="261" mass="28444">MGGLIDLNTTEDEETPSSGSLSPSSSSASVLSASGSASSSPVCLELWHACAGPLISLPKRGSVVVYFPQGHLEQVSDFSGVAPAHDLPPHVFCRVVDVKLHAEGATDEVYAQVSLVPENEVNVLVHGAVFWLPPKLSLILLTLCCMWQIEQKLKEGNIEVDGEEDAETDIKSTTPHMFCKTLTASDTSTHGGFSVPRRAAEDCFPPLDYNQQRPSQELVAKDLHGLEWRFRHIYRGQPRRHLLTTGWSAFVNKKKLVSGDA</sequence>
<dbReference type="CDD" id="cd10017">
    <property type="entry name" value="B3_DNA"/>
    <property type="match status" value="1"/>
</dbReference>
<reference evidence="10 11" key="1">
    <citation type="journal article" date="2019" name="Genome Biol. Evol.">
        <title>Insights into the evolution of the New World diploid cottons (Gossypium, subgenus Houzingenia) based on genome sequencing.</title>
        <authorList>
            <person name="Grover C.E."/>
            <person name="Arick M.A. 2nd"/>
            <person name="Thrash A."/>
            <person name="Conover J.L."/>
            <person name="Sanders W.S."/>
            <person name="Peterson D.G."/>
            <person name="Frelichowski J.E."/>
            <person name="Scheffler J.A."/>
            <person name="Scheffler B.E."/>
            <person name="Wendel J.F."/>
        </authorList>
    </citation>
    <scope>NUCLEOTIDE SEQUENCE [LARGE SCALE GENOMIC DNA]</scope>
    <source>
        <strain evidence="10">8</strain>
        <tissue evidence="10">Leaf</tissue>
    </source>
</reference>
<feature type="domain" description="TF-B3" evidence="9">
    <location>
        <begin position="178"/>
        <end position="261"/>
    </location>
</feature>
<dbReference type="InterPro" id="IPR015300">
    <property type="entry name" value="DNA-bd_pseudobarrel_sf"/>
</dbReference>
<dbReference type="PANTHER" id="PTHR31384">
    <property type="entry name" value="AUXIN RESPONSE FACTOR 4-RELATED"/>
    <property type="match status" value="1"/>
</dbReference>
<evidence type="ECO:0000313" key="11">
    <source>
        <dbReference type="Proteomes" id="UP000593568"/>
    </source>
</evidence>
<dbReference type="GO" id="GO:0009734">
    <property type="term" value="P:auxin-activated signaling pathway"/>
    <property type="evidence" value="ECO:0007669"/>
    <property type="project" value="UniProtKB-KW"/>
</dbReference>
<dbReference type="SMART" id="SM01019">
    <property type="entry name" value="B3"/>
    <property type="match status" value="1"/>
</dbReference>
<evidence type="ECO:0000256" key="2">
    <source>
        <dbReference type="ARBA" id="ARBA00007853"/>
    </source>
</evidence>
<organism evidence="10 11">
    <name type="scientific">Gossypium trilobum</name>
    <dbReference type="NCBI Taxonomy" id="34281"/>
    <lineage>
        <taxon>Eukaryota</taxon>
        <taxon>Viridiplantae</taxon>
        <taxon>Streptophyta</taxon>
        <taxon>Embryophyta</taxon>
        <taxon>Tracheophyta</taxon>
        <taxon>Spermatophyta</taxon>
        <taxon>Magnoliopsida</taxon>
        <taxon>eudicotyledons</taxon>
        <taxon>Gunneridae</taxon>
        <taxon>Pentapetalae</taxon>
        <taxon>rosids</taxon>
        <taxon>malvids</taxon>
        <taxon>Malvales</taxon>
        <taxon>Malvaceae</taxon>
        <taxon>Malvoideae</taxon>
        <taxon>Gossypium</taxon>
    </lineage>
</organism>
<evidence type="ECO:0000256" key="3">
    <source>
        <dbReference type="ARBA" id="ARBA00023015"/>
    </source>
</evidence>
<keyword evidence="11" id="KW-1185">Reference proteome</keyword>
<evidence type="ECO:0000256" key="7">
    <source>
        <dbReference type="ARBA" id="ARBA00023294"/>
    </source>
</evidence>
<accession>A0A7J9EPI7</accession>
<gene>
    <name evidence="10" type="ORF">Gotri_010145</name>
</gene>
<dbReference type="EMBL" id="JABEZW010000009">
    <property type="protein sequence ID" value="MBA0774979.1"/>
    <property type="molecule type" value="Genomic_DNA"/>
</dbReference>
<evidence type="ECO:0000313" key="10">
    <source>
        <dbReference type="EMBL" id="MBA0774979.1"/>
    </source>
</evidence>
<feature type="compositionally biased region" description="Low complexity" evidence="8">
    <location>
        <begin position="16"/>
        <end position="26"/>
    </location>
</feature>
<dbReference type="AlphaFoldDB" id="A0A7J9EPI7"/>
<comment type="subcellular location">
    <subcellularLocation>
        <location evidence="1">Nucleus</location>
    </subcellularLocation>
</comment>
<dbReference type="Proteomes" id="UP000593568">
    <property type="component" value="Unassembled WGS sequence"/>
</dbReference>